<dbReference type="Proteomes" id="UP001500282">
    <property type="component" value="Unassembled WGS sequence"/>
</dbReference>
<feature type="site" description="Plays an important role in substrate specificity" evidence="6">
    <location>
        <position position="239"/>
    </location>
</feature>
<dbReference type="SUPFAM" id="SSF53383">
    <property type="entry name" value="PLP-dependent transferases"/>
    <property type="match status" value="1"/>
</dbReference>
<comment type="function">
    <text evidence="6">Catalyzes the reversible interconversion of serine and glycine with tetrahydrofolate (THF) serving as the one-carbon carrier. This reaction serves as the major source of one-carbon groups required for the biosynthesis of purines, thymidylate, methionine, and other important biomolecules. Also exhibits THF-independent aldolase activity toward beta-hydroxyamino acids, producing glycine and aldehydes, via a retro-aldol mechanism.</text>
</comment>
<keyword evidence="5 6" id="KW-0663">Pyridoxal phosphate</keyword>
<feature type="binding site" evidence="6">
    <location>
        <position position="131"/>
    </location>
    <ligand>
        <name>(6S)-5,6,7,8-tetrahydrofolate</name>
        <dbReference type="ChEBI" id="CHEBI:57453"/>
    </ligand>
</feature>
<dbReference type="EC" id="2.1.2.1" evidence="6"/>
<protein>
    <recommendedName>
        <fullName evidence="6">Serine hydroxymethyltransferase</fullName>
        <shortName evidence="6">SHMT</shortName>
        <shortName evidence="6">Serine methylase</shortName>
        <ecNumber evidence="6">2.1.2.1</ecNumber>
    </recommendedName>
</protein>
<keyword evidence="9" id="KW-1185">Reference proteome</keyword>
<keyword evidence="4 6" id="KW-0808">Transferase</keyword>
<dbReference type="CDD" id="cd00378">
    <property type="entry name" value="SHMT"/>
    <property type="match status" value="1"/>
</dbReference>
<evidence type="ECO:0000256" key="3">
    <source>
        <dbReference type="ARBA" id="ARBA00022563"/>
    </source>
</evidence>
<evidence type="ECO:0000256" key="5">
    <source>
        <dbReference type="ARBA" id="ARBA00022898"/>
    </source>
</evidence>
<comment type="similarity">
    <text evidence="2 6">Belongs to the SHMT family.</text>
</comment>
<dbReference type="PROSITE" id="PS00096">
    <property type="entry name" value="SHMT"/>
    <property type="match status" value="1"/>
</dbReference>
<dbReference type="InterPro" id="IPR049943">
    <property type="entry name" value="Ser_HO-MeTrfase-like"/>
</dbReference>
<comment type="pathway">
    <text evidence="6">One-carbon metabolism; tetrahydrofolate interconversion.</text>
</comment>
<comment type="caution">
    <text evidence="6">Lacks conserved residue(s) required for the propagation of feature annotation.</text>
</comment>
<evidence type="ECO:0000256" key="1">
    <source>
        <dbReference type="ARBA" id="ARBA00001933"/>
    </source>
</evidence>
<feature type="modified residue" description="N6-(pyridoxal phosphate)lysine" evidence="6">
    <location>
        <position position="240"/>
    </location>
</feature>
<dbReference type="PIRSF" id="PIRSF000412">
    <property type="entry name" value="SHMT"/>
    <property type="match status" value="1"/>
</dbReference>
<dbReference type="Gene3D" id="3.90.1150.10">
    <property type="entry name" value="Aspartate Aminotransferase, domain 1"/>
    <property type="match status" value="1"/>
</dbReference>
<accession>A0ABP4H3D4</accession>
<keyword evidence="6" id="KW-0963">Cytoplasm</keyword>
<sequence length="438" mass="46949">MAITPSTSTFASPLTLPLSELDPDIAAAVGAELHRQQSTLEMIASENFAPSAVMEAQGSVLTNKYAEGYPGRRYYGGCEHVDVVEQIAIDRVKELFGAEAANVQPHSGAQANAAAMFALLSPGDTILGLDLAHGGHLTHGMKINFSGKLYDVVPYHVRESDLRIDMDEVERLALAHRPKMIVAGWSAYPRRLDFAAFRRIAEEVGAYLMVDMAHFAGLVAAGLHPNPVPYADVVTTTTHKTLGGPRGGVILSRAGLAKKINSAVFPGQQGGPLEHVIAAKAVAFKVAAGEEFRERQRRTLNGARILAGRLLADDVAEAGITVLTGGTEVHLVLVDLRNSTLDGQQAEDRLHRVGITVNRNAVPFDPRPPMVSSGLRIGTPALATRGFGETEFREVADIIAQALKDERLDDERAGLLRDRVEKLASAFPLYPRPNGAAA</sequence>
<dbReference type="HAMAP" id="MF_00051">
    <property type="entry name" value="SHMT"/>
    <property type="match status" value="1"/>
</dbReference>
<feature type="domain" description="Serine hydroxymethyltransferase-like" evidence="7">
    <location>
        <begin position="18"/>
        <end position="399"/>
    </location>
</feature>
<comment type="cofactor">
    <cofactor evidence="1 6">
        <name>pyridoxal 5'-phosphate</name>
        <dbReference type="ChEBI" id="CHEBI:597326"/>
    </cofactor>
</comment>
<comment type="catalytic activity">
    <reaction evidence="6">
        <text>(6R)-5,10-methylene-5,6,7,8-tetrahydrofolate + glycine + H2O = (6S)-5,6,7,8-tetrahydrofolate + L-serine</text>
        <dbReference type="Rhea" id="RHEA:15481"/>
        <dbReference type="ChEBI" id="CHEBI:15377"/>
        <dbReference type="ChEBI" id="CHEBI:15636"/>
        <dbReference type="ChEBI" id="CHEBI:33384"/>
        <dbReference type="ChEBI" id="CHEBI:57305"/>
        <dbReference type="ChEBI" id="CHEBI:57453"/>
        <dbReference type="EC" id="2.1.2.1"/>
    </reaction>
</comment>
<dbReference type="Gene3D" id="3.40.640.10">
    <property type="entry name" value="Type I PLP-dependent aspartate aminotransferase-like (Major domain)"/>
    <property type="match status" value="1"/>
</dbReference>
<evidence type="ECO:0000313" key="9">
    <source>
        <dbReference type="Proteomes" id="UP001500282"/>
    </source>
</evidence>
<dbReference type="Pfam" id="PF00464">
    <property type="entry name" value="SHMT"/>
    <property type="match status" value="1"/>
</dbReference>
<dbReference type="InterPro" id="IPR039429">
    <property type="entry name" value="SHMT-like_dom"/>
</dbReference>
<dbReference type="InterPro" id="IPR001085">
    <property type="entry name" value="Ser_HO-MeTrfase"/>
</dbReference>
<evidence type="ECO:0000259" key="7">
    <source>
        <dbReference type="Pfam" id="PF00464"/>
    </source>
</evidence>
<dbReference type="EMBL" id="BAAAIH010000001">
    <property type="protein sequence ID" value="GAA1248957.1"/>
    <property type="molecule type" value="Genomic_DNA"/>
</dbReference>
<comment type="subunit">
    <text evidence="6">Homodimer.</text>
</comment>
<evidence type="ECO:0000313" key="8">
    <source>
        <dbReference type="EMBL" id="GAA1248957.1"/>
    </source>
</evidence>
<dbReference type="NCBIfam" id="NF000586">
    <property type="entry name" value="PRK00011.1"/>
    <property type="match status" value="1"/>
</dbReference>
<dbReference type="InterPro" id="IPR019798">
    <property type="entry name" value="Ser_HO-MeTrfase_PLP_BS"/>
</dbReference>
<gene>
    <name evidence="6" type="primary">glyA</name>
    <name evidence="8" type="ORF">GCM10009579_03270</name>
</gene>
<proteinExistence type="inferred from homology"/>
<comment type="pathway">
    <text evidence="6">Amino-acid biosynthesis; glycine biosynthesis; glycine from L-serine: step 1/1.</text>
</comment>
<dbReference type="InterPro" id="IPR015421">
    <property type="entry name" value="PyrdxlP-dep_Trfase_major"/>
</dbReference>
<keyword evidence="3 6" id="KW-0554">One-carbon metabolism</keyword>
<dbReference type="InterPro" id="IPR015424">
    <property type="entry name" value="PyrdxlP-dep_Trfase"/>
</dbReference>
<keyword evidence="6" id="KW-0028">Amino-acid biosynthesis</keyword>
<name>A0ABP4H3D4_9ACTN</name>
<comment type="subcellular location">
    <subcellularLocation>
        <location evidence="6">Cytoplasm</location>
    </subcellularLocation>
</comment>
<evidence type="ECO:0000256" key="6">
    <source>
        <dbReference type="HAMAP-Rule" id="MF_00051"/>
    </source>
</evidence>
<evidence type="ECO:0000256" key="2">
    <source>
        <dbReference type="ARBA" id="ARBA00006376"/>
    </source>
</evidence>
<feature type="binding site" evidence="6">
    <location>
        <begin position="135"/>
        <end position="137"/>
    </location>
    <ligand>
        <name>(6S)-5,6,7,8-tetrahydrofolate</name>
        <dbReference type="ChEBI" id="CHEBI:57453"/>
    </ligand>
</feature>
<reference evidence="9" key="1">
    <citation type="journal article" date="2019" name="Int. J. Syst. Evol. Microbiol.">
        <title>The Global Catalogue of Microorganisms (GCM) 10K type strain sequencing project: providing services to taxonomists for standard genome sequencing and annotation.</title>
        <authorList>
            <consortium name="The Broad Institute Genomics Platform"/>
            <consortium name="The Broad Institute Genome Sequencing Center for Infectious Disease"/>
            <person name="Wu L."/>
            <person name="Ma J."/>
        </authorList>
    </citation>
    <scope>NUCLEOTIDE SEQUENCE [LARGE SCALE GENOMIC DNA]</scope>
    <source>
        <strain evidence="9">JCM 11448</strain>
    </source>
</reference>
<comment type="caution">
    <text evidence="8">The sequence shown here is derived from an EMBL/GenBank/DDBJ whole genome shotgun (WGS) entry which is preliminary data.</text>
</comment>
<dbReference type="InterPro" id="IPR015422">
    <property type="entry name" value="PyrdxlP-dep_Trfase_small"/>
</dbReference>
<evidence type="ECO:0000256" key="4">
    <source>
        <dbReference type="ARBA" id="ARBA00022679"/>
    </source>
</evidence>
<dbReference type="PANTHER" id="PTHR11680:SF35">
    <property type="entry name" value="SERINE HYDROXYMETHYLTRANSFERASE 1"/>
    <property type="match status" value="1"/>
</dbReference>
<organism evidence="8 9">
    <name type="scientific">Streptomyces javensis</name>
    <dbReference type="NCBI Taxonomy" id="114698"/>
    <lineage>
        <taxon>Bacteria</taxon>
        <taxon>Bacillati</taxon>
        <taxon>Actinomycetota</taxon>
        <taxon>Actinomycetes</taxon>
        <taxon>Kitasatosporales</taxon>
        <taxon>Streptomycetaceae</taxon>
        <taxon>Streptomyces</taxon>
        <taxon>Streptomyces violaceusniger group</taxon>
    </lineage>
</organism>
<dbReference type="PANTHER" id="PTHR11680">
    <property type="entry name" value="SERINE HYDROXYMETHYLTRANSFERASE"/>
    <property type="match status" value="1"/>
</dbReference>